<evidence type="ECO:0000313" key="1">
    <source>
        <dbReference type="EMBL" id="MDU9693883.1"/>
    </source>
</evidence>
<dbReference type="RefSeq" id="WP_316911100.1">
    <property type="nucleotide sequence ID" value="NZ_JAPTGD010000002.1"/>
</dbReference>
<gene>
    <name evidence="1" type="ORF">O0Q50_22135</name>
</gene>
<name>A0AAX6ND79_PRIAR</name>
<dbReference type="EMBL" id="JAPTGD010000002">
    <property type="protein sequence ID" value="MDU9693883.1"/>
    <property type="molecule type" value="Genomic_DNA"/>
</dbReference>
<evidence type="ECO:0000313" key="2">
    <source>
        <dbReference type="Proteomes" id="UP001269400"/>
    </source>
</evidence>
<comment type="caution">
    <text evidence="1">The sequence shown here is derived from an EMBL/GenBank/DDBJ whole genome shotgun (WGS) entry which is preliminary data.</text>
</comment>
<organism evidence="1 2">
    <name type="scientific">Priestia aryabhattai</name>
    <name type="common">Bacillus aryabhattai</name>
    <dbReference type="NCBI Taxonomy" id="412384"/>
    <lineage>
        <taxon>Bacteria</taxon>
        <taxon>Bacillati</taxon>
        <taxon>Bacillota</taxon>
        <taxon>Bacilli</taxon>
        <taxon>Bacillales</taxon>
        <taxon>Bacillaceae</taxon>
        <taxon>Priestia</taxon>
    </lineage>
</organism>
<protein>
    <submittedName>
        <fullName evidence="1">Uncharacterized protein</fullName>
    </submittedName>
</protein>
<dbReference type="AlphaFoldDB" id="A0AAX6ND79"/>
<sequence length="137" mass="16239">MYTALYFYVGDFFDFINDEDRIKIQLDEEEVKSLEDISLEFRHFFKKSNKEGEINIKDTKKLYVLMPFGQKRPSGAYMMLVKEGREEEAKTKMVKIIFKIVNKKYEQNLSDDLYKEIRDKLEAFITNLAAIAKKKAV</sequence>
<accession>A0AAX6ND79</accession>
<proteinExistence type="predicted"/>
<reference evidence="1" key="1">
    <citation type="journal article" date="2022" name="J Environ Chem Eng">
        <title>Biodegradation of petroleum oil using a constructed nonpathogenic and heavy metal-tolerant bacterial consortium isolated from marine sponges.</title>
        <authorList>
            <person name="Dechsakulwatana C."/>
            <person name="Rungsihiranrut A."/>
            <person name="Muangchinda C."/>
            <person name="Ningthoujam R."/>
            <person name="Klankeo P."/>
            <person name="Pinyakong O."/>
        </authorList>
    </citation>
    <scope>NUCLEOTIDE SEQUENCE</scope>
    <source>
        <strain evidence="1">TL01-2</strain>
    </source>
</reference>
<dbReference type="Proteomes" id="UP001269400">
    <property type="component" value="Unassembled WGS sequence"/>
</dbReference>
<reference evidence="1" key="2">
    <citation type="submission" date="2022-12" db="EMBL/GenBank/DDBJ databases">
        <authorList>
            <person name="Dechsakulwatana C."/>
            <person name="Rungsihiranrut A."/>
            <person name="Muangchinda C."/>
            <person name="Ningthoujam R."/>
            <person name="Klankeo P."/>
            <person name="Pinyakong O."/>
        </authorList>
    </citation>
    <scope>NUCLEOTIDE SEQUENCE</scope>
    <source>
        <strain evidence="1">TL01-2</strain>
    </source>
</reference>